<reference evidence="7 8" key="1">
    <citation type="journal article" date="2019" name="Int. J. Syst. Evol. Microbiol.">
        <title>The Global Catalogue of Microorganisms (GCM) 10K type strain sequencing project: providing services to taxonomists for standard genome sequencing and annotation.</title>
        <authorList>
            <consortium name="The Broad Institute Genomics Platform"/>
            <consortium name="The Broad Institute Genome Sequencing Center for Infectious Disease"/>
            <person name="Wu L."/>
            <person name="Ma J."/>
        </authorList>
    </citation>
    <scope>NUCLEOTIDE SEQUENCE [LARGE SCALE GENOMIC DNA]</scope>
    <source>
        <strain evidence="7 8">JCM 16114</strain>
    </source>
</reference>
<dbReference type="InterPro" id="IPR043519">
    <property type="entry name" value="NT_sf"/>
</dbReference>
<comment type="caution">
    <text evidence="7">The sequence shown here is derived from an EMBL/GenBank/DDBJ whole genome shotgun (WGS) entry which is preliminary data.</text>
</comment>
<sequence>MQVTDEQLHAWSHRGDPLQAWHTFTSIQWTLTKGLRDYDCDIYPQGSYGNGTNLEHDSDVDVVVALRSAFYSDTSELDENELAAYENCYTRDDVTWADFREVVGDILQKHYFSTSEGPKCTDVGRGLFRLTADVLVSVNFRYYQGFVSCQKQEFKEGVRFYHNATEIENYPKRHMAASRRKDRESGGRFKKVVRIAKNARNAAVKDDASRMEKTTAPSYYVESLLWNVPTDVYKKDHVTSYKCALTWLDGQRDHFGSFWYPHGMGKLFGAVKDKPWRQEDAALLLDELMAQLPRD</sequence>
<dbReference type="SUPFAM" id="SSF81301">
    <property type="entry name" value="Nucleotidyltransferase"/>
    <property type="match status" value="1"/>
</dbReference>
<dbReference type="Pfam" id="PF01909">
    <property type="entry name" value="NTP_transf_2"/>
    <property type="match status" value="1"/>
</dbReference>
<dbReference type="RefSeq" id="WP_344487037.1">
    <property type="nucleotide sequence ID" value="NZ_BAAAQX010000026.1"/>
</dbReference>
<keyword evidence="3" id="KW-0547">Nucleotide-binding</keyword>
<feature type="domain" description="Polymerase nucleotidyl transferase" evidence="5">
    <location>
        <begin position="39"/>
        <end position="78"/>
    </location>
</feature>
<evidence type="ECO:0000313" key="7">
    <source>
        <dbReference type="EMBL" id="GAA2212484.1"/>
    </source>
</evidence>
<evidence type="ECO:0000259" key="6">
    <source>
        <dbReference type="Pfam" id="PF26305"/>
    </source>
</evidence>
<dbReference type="Proteomes" id="UP001499843">
    <property type="component" value="Unassembled WGS sequence"/>
</dbReference>
<keyword evidence="4" id="KW-0051">Antiviral defense</keyword>
<gene>
    <name evidence="7" type="ORF">GCM10009850_079460</name>
</gene>
<evidence type="ECO:0000256" key="4">
    <source>
        <dbReference type="ARBA" id="ARBA00023118"/>
    </source>
</evidence>
<feature type="domain" description="cGAS/DncV-like nucleotidyltransferase C-terminal helical" evidence="6">
    <location>
        <begin position="179"/>
        <end position="289"/>
    </location>
</feature>
<dbReference type="InterPro" id="IPR002934">
    <property type="entry name" value="Polymerase_NTP_transf_dom"/>
</dbReference>
<dbReference type="Gene3D" id="3.30.460.10">
    <property type="entry name" value="Beta Polymerase, domain 2"/>
    <property type="match status" value="1"/>
</dbReference>
<evidence type="ECO:0000256" key="1">
    <source>
        <dbReference type="ARBA" id="ARBA00022679"/>
    </source>
</evidence>
<evidence type="ECO:0000259" key="5">
    <source>
        <dbReference type="Pfam" id="PF01909"/>
    </source>
</evidence>
<dbReference type="InterPro" id="IPR058909">
    <property type="entry name" value="CD_NTase_C"/>
</dbReference>
<protein>
    <submittedName>
        <fullName evidence="7">Nucleotidyltransferase</fullName>
    </submittedName>
</protein>
<keyword evidence="1" id="KW-0808">Transferase</keyword>
<name>A0ABN3CT57_9ACTN</name>
<dbReference type="EMBL" id="BAAAQX010000026">
    <property type="protein sequence ID" value="GAA2212484.1"/>
    <property type="molecule type" value="Genomic_DNA"/>
</dbReference>
<evidence type="ECO:0000256" key="3">
    <source>
        <dbReference type="ARBA" id="ARBA00022741"/>
    </source>
</evidence>
<evidence type="ECO:0000313" key="8">
    <source>
        <dbReference type="Proteomes" id="UP001499843"/>
    </source>
</evidence>
<keyword evidence="2" id="KW-0548">Nucleotidyltransferase</keyword>
<accession>A0ABN3CT57</accession>
<proteinExistence type="predicted"/>
<keyword evidence="8" id="KW-1185">Reference proteome</keyword>
<organism evidence="7 8">
    <name type="scientific">Nonomuraea monospora</name>
    <dbReference type="NCBI Taxonomy" id="568818"/>
    <lineage>
        <taxon>Bacteria</taxon>
        <taxon>Bacillati</taxon>
        <taxon>Actinomycetota</taxon>
        <taxon>Actinomycetes</taxon>
        <taxon>Streptosporangiales</taxon>
        <taxon>Streptosporangiaceae</taxon>
        <taxon>Nonomuraea</taxon>
    </lineage>
</organism>
<evidence type="ECO:0000256" key="2">
    <source>
        <dbReference type="ARBA" id="ARBA00022695"/>
    </source>
</evidence>
<dbReference type="Pfam" id="PF26305">
    <property type="entry name" value="CD_NTase_C"/>
    <property type="match status" value="1"/>
</dbReference>